<sequence>MTPMRVADLDSLDKLDSPDGSPGVQTTVVRTVAGL</sequence>
<dbReference type="KEGG" id="bsb:Bresu_1925"/>
<dbReference type="InParanoid" id="D9QHX8"/>
<accession>D9QHX8</accession>
<dbReference type="AlphaFoldDB" id="D9QHX8"/>
<evidence type="ECO:0000313" key="2">
    <source>
        <dbReference type="EMBL" id="ADL01236.1"/>
    </source>
</evidence>
<reference evidence="3" key="1">
    <citation type="journal article" date="2011" name="J. Bacteriol.">
        <title>Genome sequences of eight morphologically diverse alphaproteobacteria.</title>
        <authorList>
            <consortium name="US DOE Joint Genome Institute"/>
            <person name="Brown P.J."/>
            <person name="Kysela D.T."/>
            <person name="Buechlein A."/>
            <person name="Hemmerich C."/>
            <person name="Brun Y.V."/>
        </authorList>
    </citation>
    <scope>NUCLEOTIDE SEQUENCE [LARGE SCALE GENOMIC DNA]</scope>
    <source>
        <strain evidence="3">ATCC 15264 / DSM 4735 / LMG 14903 / NBRC 16000 / CB 81</strain>
    </source>
</reference>
<gene>
    <name evidence="2" type="ordered locus">Bresu_1925</name>
</gene>
<keyword evidence="3" id="KW-1185">Reference proteome</keyword>
<dbReference type="HOGENOM" id="CLU_3363708_0_0_5"/>
<proteinExistence type="predicted"/>
<evidence type="ECO:0000256" key="1">
    <source>
        <dbReference type="SAM" id="MobiDB-lite"/>
    </source>
</evidence>
<feature type="compositionally biased region" description="Basic and acidic residues" evidence="1">
    <location>
        <begin position="7"/>
        <end position="17"/>
    </location>
</feature>
<feature type="region of interest" description="Disordered" evidence="1">
    <location>
        <begin position="1"/>
        <end position="35"/>
    </location>
</feature>
<name>D9QHX8_BRESC</name>
<protein>
    <submittedName>
        <fullName evidence="2">Uncharacterized protein</fullName>
    </submittedName>
</protein>
<dbReference type="STRING" id="633149.Bresu_1925"/>
<organism evidence="2 3">
    <name type="scientific">Brevundimonas subvibrioides (strain ATCC 15264 / DSM 4735 / LMG 14903 / NBRC 16000 / CB 81)</name>
    <name type="common">Caulobacter subvibrioides</name>
    <dbReference type="NCBI Taxonomy" id="633149"/>
    <lineage>
        <taxon>Bacteria</taxon>
        <taxon>Pseudomonadati</taxon>
        <taxon>Pseudomonadota</taxon>
        <taxon>Alphaproteobacteria</taxon>
        <taxon>Caulobacterales</taxon>
        <taxon>Caulobacteraceae</taxon>
        <taxon>Brevundimonas</taxon>
    </lineage>
</organism>
<evidence type="ECO:0000313" key="3">
    <source>
        <dbReference type="Proteomes" id="UP000002696"/>
    </source>
</evidence>
<dbReference type="EMBL" id="CP002102">
    <property type="protein sequence ID" value="ADL01236.1"/>
    <property type="molecule type" value="Genomic_DNA"/>
</dbReference>
<dbReference type="Proteomes" id="UP000002696">
    <property type="component" value="Chromosome"/>
</dbReference>